<proteinExistence type="predicted"/>
<keyword evidence="2" id="KW-1185">Reference proteome</keyword>
<dbReference type="Proteomes" id="UP000244810">
    <property type="component" value="Unassembled WGS sequence"/>
</dbReference>
<dbReference type="Pfam" id="PF11164">
    <property type="entry name" value="DUF2948"/>
    <property type="match status" value="1"/>
</dbReference>
<dbReference type="AlphaFoldDB" id="A0A2T7URX6"/>
<dbReference type="EMBL" id="QDDR01000005">
    <property type="protein sequence ID" value="PVE47351.1"/>
    <property type="molecule type" value="Genomic_DNA"/>
</dbReference>
<organism evidence="1 2">
    <name type="scientific">Pararhodobacter aggregans</name>
    <dbReference type="NCBI Taxonomy" id="404875"/>
    <lineage>
        <taxon>Bacteria</taxon>
        <taxon>Pseudomonadati</taxon>
        <taxon>Pseudomonadota</taxon>
        <taxon>Alphaproteobacteria</taxon>
        <taxon>Rhodobacterales</taxon>
        <taxon>Paracoccaceae</taxon>
        <taxon>Pararhodobacter</taxon>
    </lineage>
</organism>
<dbReference type="InterPro" id="IPR021335">
    <property type="entry name" value="DUF2948"/>
</dbReference>
<accession>A0A2T7URX6</accession>
<dbReference type="OrthoDB" id="9806367at2"/>
<gene>
    <name evidence="1" type="ORF">DDE23_10900</name>
</gene>
<evidence type="ECO:0000313" key="1">
    <source>
        <dbReference type="EMBL" id="PVE47351.1"/>
    </source>
</evidence>
<name>A0A2T7URX6_9RHOB</name>
<dbReference type="RefSeq" id="WP_107753637.1">
    <property type="nucleotide sequence ID" value="NZ_QBKF01000010.1"/>
</dbReference>
<evidence type="ECO:0000313" key="2">
    <source>
        <dbReference type="Proteomes" id="UP000244810"/>
    </source>
</evidence>
<protein>
    <submittedName>
        <fullName evidence="1">DUF2948 domain-containing protein</fullName>
    </submittedName>
</protein>
<reference evidence="1 2" key="1">
    <citation type="journal article" date="2011" name="Syst. Appl. Microbiol.">
        <title>Defluviimonas denitrificans gen. nov., sp. nov., and Pararhodobacter aggregans gen. nov., sp. nov., non-phototrophic Rhodobacteraceae from the biofilter of a marine aquaculture.</title>
        <authorList>
            <person name="Foesel B.U."/>
            <person name="Drake H.L."/>
            <person name="Schramm A."/>
        </authorList>
    </citation>
    <scope>NUCLEOTIDE SEQUENCE [LARGE SCALE GENOMIC DNA]</scope>
    <source>
        <strain evidence="1 2">D1-19</strain>
    </source>
</reference>
<comment type="caution">
    <text evidence="1">The sequence shown here is derived from an EMBL/GenBank/DDBJ whole genome shotgun (WGS) entry which is preliminary data.</text>
</comment>
<sequence>MSDARFEDGAEAPLRLLARDAEDLKVISALVQDAVLTGADLRYNRARRRFSLLLNRFRWEDEGRARASGRRFERVRAVLDFSDVTAVSHQGLARDAETVLSLLSIDYTATAESEPGAPAGPGRVVLTFAGDGALALSVECLEVELSDVTRPYLAPSHQAPDHSA</sequence>